<feature type="region of interest" description="Disordered" evidence="1">
    <location>
        <begin position="261"/>
        <end position="371"/>
    </location>
</feature>
<organism evidence="4 5">
    <name type="scientific">Zopfia rhizophila CBS 207.26</name>
    <dbReference type="NCBI Taxonomy" id="1314779"/>
    <lineage>
        <taxon>Eukaryota</taxon>
        <taxon>Fungi</taxon>
        <taxon>Dikarya</taxon>
        <taxon>Ascomycota</taxon>
        <taxon>Pezizomycotina</taxon>
        <taxon>Dothideomycetes</taxon>
        <taxon>Dothideomycetes incertae sedis</taxon>
        <taxon>Zopfiaceae</taxon>
        <taxon>Zopfia</taxon>
    </lineage>
</organism>
<dbReference type="Pfam" id="PF24244">
    <property type="entry name" value="Iec3-like_M"/>
    <property type="match status" value="1"/>
</dbReference>
<evidence type="ECO:0000313" key="5">
    <source>
        <dbReference type="Proteomes" id="UP000800200"/>
    </source>
</evidence>
<evidence type="ECO:0000259" key="3">
    <source>
        <dbReference type="Pfam" id="PF24244"/>
    </source>
</evidence>
<evidence type="ECO:0000259" key="2">
    <source>
        <dbReference type="Pfam" id="PF14612"/>
    </source>
</evidence>
<feature type="domain" description="INO80 complex subunit 3 N-terminal" evidence="2">
    <location>
        <begin position="31"/>
        <end position="97"/>
    </location>
</feature>
<dbReference type="InterPro" id="IPR032742">
    <property type="entry name" value="Iec3_N"/>
</dbReference>
<feature type="compositionally biased region" description="Basic and acidic residues" evidence="1">
    <location>
        <begin position="261"/>
        <end position="272"/>
    </location>
</feature>
<dbReference type="InterPro" id="IPR055449">
    <property type="entry name" value="Iec3-like_M"/>
</dbReference>
<proteinExistence type="predicted"/>
<dbReference type="OrthoDB" id="4095124at2759"/>
<dbReference type="EMBL" id="ML994613">
    <property type="protein sequence ID" value="KAF2193742.1"/>
    <property type="molecule type" value="Genomic_DNA"/>
</dbReference>
<evidence type="ECO:0000313" key="4">
    <source>
        <dbReference type="EMBL" id="KAF2193742.1"/>
    </source>
</evidence>
<gene>
    <name evidence="4" type="ORF">K469DRAFT_619019</name>
</gene>
<reference evidence="4" key="1">
    <citation type="journal article" date="2020" name="Stud. Mycol.">
        <title>101 Dothideomycetes genomes: a test case for predicting lifestyles and emergence of pathogens.</title>
        <authorList>
            <person name="Haridas S."/>
            <person name="Albert R."/>
            <person name="Binder M."/>
            <person name="Bloem J."/>
            <person name="Labutti K."/>
            <person name="Salamov A."/>
            <person name="Andreopoulos B."/>
            <person name="Baker S."/>
            <person name="Barry K."/>
            <person name="Bills G."/>
            <person name="Bluhm B."/>
            <person name="Cannon C."/>
            <person name="Castanera R."/>
            <person name="Culley D."/>
            <person name="Daum C."/>
            <person name="Ezra D."/>
            <person name="Gonzalez J."/>
            <person name="Henrissat B."/>
            <person name="Kuo A."/>
            <person name="Liang C."/>
            <person name="Lipzen A."/>
            <person name="Lutzoni F."/>
            <person name="Magnuson J."/>
            <person name="Mondo S."/>
            <person name="Nolan M."/>
            <person name="Ohm R."/>
            <person name="Pangilinan J."/>
            <person name="Park H.-J."/>
            <person name="Ramirez L."/>
            <person name="Alfaro M."/>
            <person name="Sun H."/>
            <person name="Tritt A."/>
            <person name="Yoshinaga Y."/>
            <person name="Zwiers L.-H."/>
            <person name="Turgeon B."/>
            <person name="Goodwin S."/>
            <person name="Spatafora J."/>
            <person name="Crous P."/>
            <person name="Grigoriev I."/>
        </authorList>
    </citation>
    <scope>NUCLEOTIDE SEQUENCE</scope>
    <source>
        <strain evidence="4">CBS 207.26</strain>
    </source>
</reference>
<dbReference type="Pfam" id="PF14612">
    <property type="entry name" value="Ino80_Iec3"/>
    <property type="match status" value="1"/>
</dbReference>
<protein>
    <recommendedName>
        <fullName evidence="6">IEC3 subunit of the Ino80 complex, chromatin re-modelling-domain-containing protein</fullName>
    </recommendedName>
</protein>
<evidence type="ECO:0000256" key="1">
    <source>
        <dbReference type="SAM" id="MobiDB-lite"/>
    </source>
</evidence>
<evidence type="ECO:0008006" key="6">
    <source>
        <dbReference type="Google" id="ProtNLM"/>
    </source>
</evidence>
<feature type="region of interest" description="Disordered" evidence="1">
    <location>
        <begin position="212"/>
        <end position="237"/>
    </location>
</feature>
<dbReference type="AlphaFoldDB" id="A0A6A6ERW8"/>
<feature type="compositionally biased region" description="Basic and acidic residues" evidence="1">
    <location>
        <begin position="324"/>
        <end position="333"/>
    </location>
</feature>
<sequence>MSSYIPAESEQPQIVIFAEQTDDCQKPPVKRSWRRKYRKMRARFEDTMNASNTLIKDEYKAIALARRLQEQNDQILDMLLDINETARIPSFLRYDLREASPSDSVLPSLETDHDPEAVRRRINEFRENMVNGLITTEEFAQKSDQLRNSQTIPTTRSLASLVAKIPHTTEAPDPAPEGIILGDHAPGYMSPNHEEEYLLATDTILADPTAYDPNAHDGRPLRIPPSQAVPNDKELSLRNPDSVYNWLRKNQPQVFLQDKDGQHHENLSEKSSARPAIAPGRGGKRPSAVSATTPGPKTDQEMLDEEIGFIPETGTGAGKGRRGNKGDDNDSAYRPKGGSSRPAKRKREDGEPVGKGGRKKNRVSGGAAATG</sequence>
<dbReference type="GO" id="GO:0006338">
    <property type="term" value="P:chromatin remodeling"/>
    <property type="evidence" value="ECO:0007669"/>
    <property type="project" value="InterPro"/>
</dbReference>
<feature type="domain" description="INO80 complex subunit 3-like middle region" evidence="3">
    <location>
        <begin position="157"/>
        <end position="260"/>
    </location>
</feature>
<accession>A0A6A6ERW8</accession>
<keyword evidence="5" id="KW-1185">Reference proteome</keyword>
<dbReference type="Proteomes" id="UP000800200">
    <property type="component" value="Unassembled WGS sequence"/>
</dbReference>
<dbReference type="GO" id="GO:0031011">
    <property type="term" value="C:Ino80 complex"/>
    <property type="evidence" value="ECO:0007669"/>
    <property type="project" value="InterPro"/>
</dbReference>
<name>A0A6A6ERW8_9PEZI</name>